<dbReference type="PANTHER" id="PTHR12526">
    <property type="entry name" value="GLYCOSYLTRANSFERASE"/>
    <property type="match status" value="1"/>
</dbReference>
<dbReference type="STRING" id="742727.HMPREF9447_04980"/>
<keyword evidence="1" id="KW-0328">Glycosyltransferase</keyword>
<feature type="domain" description="Glycosyl transferase family 1" evidence="3">
    <location>
        <begin position="152"/>
        <end position="321"/>
    </location>
</feature>
<evidence type="ECO:0000259" key="3">
    <source>
        <dbReference type="Pfam" id="PF00534"/>
    </source>
</evidence>
<dbReference type="SUPFAM" id="SSF53756">
    <property type="entry name" value="UDP-Glycosyltransferase/glycogen phosphorylase"/>
    <property type="match status" value="2"/>
</dbReference>
<dbReference type="eggNOG" id="COG0438">
    <property type="taxonomic scope" value="Bacteria"/>
</dbReference>
<sequence>MSKTLVVGYFGYCTNQLDGQTVKTRGVYRLVREQVEGEVDYYDTENIKYHRLGIVKLLWKMICCRILFYLPAQNNLKSFFPLVFCLSVVFRFKIHYFVVGGWLKEFLLEMPVHRFMLKRIAGIHVETQRLENELKQYYHFQNVDIFPNFRFFEFDSERFNSRKLRLVFMARVNKMKGLDWIFNLADYIAKNKLQDKFSITFLGPVSEDDRTFFEENITKYPFVDYMGILQPSEIYNTISQYDVMLFPTHYYFTEGLPVSVVDAYISGIPVIVTEWKHSHEFVEDGQSGFIIPFENGQQKLIDKVMLLEKDRRLLHTMQANALIKRKEFQPPILDRITSFVRDNMLRICFISRVEQSKGLDTLVEVSKCLCAAGLSKMVKIDFYGQKKDDYFDIYLSDNPMFEYKGELQPSEVVLTLKQYDVLIFPSHYEGEGCPGILVEALSVGLPIIASNWKYNDEFIIDGVNGFLCDTFNAKSYLKAIEVILFDKHLRLQMSKHAYWMSEYYSVEYVKHRLQGYVGNSINLN</sequence>
<feature type="domain" description="Glycosyl transferase family 1" evidence="3">
    <location>
        <begin position="345"/>
        <end position="498"/>
    </location>
</feature>
<dbReference type="RefSeq" id="WP_009132371.1">
    <property type="nucleotide sequence ID" value="NZ_JH992945.1"/>
</dbReference>
<proteinExistence type="predicted"/>
<dbReference type="PATRIC" id="fig|742727.4.peg.5082"/>
<accession>K9DTK2</accession>
<evidence type="ECO:0000313" key="4">
    <source>
        <dbReference type="EMBL" id="EKU88234.1"/>
    </source>
</evidence>
<name>K9DTK2_9BACE</name>
<evidence type="ECO:0000256" key="2">
    <source>
        <dbReference type="ARBA" id="ARBA00022679"/>
    </source>
</evidence>
<keyword evidence="5" id="KW-1185">Reference proteome</keyword>
<dbReference type="GO" id="GO:0016757">
    <property type="term" value="F:glycosyltransferase activity"/>
    <property type="evidence" value="ECO:0007669"/>
    <property type="project" value="UniProtKB-KW"/>
</dbReference>
<protein>
    <recommendedName>
        <fullName evidence="3">Glycosyl transferase family 1 domain-containing protein</fullName>
    </recommendedName>
</protein>
<organism evidence="4 5">
    <name type="scientific">Bacteroides oleiciplenus YIT 12058</name>
    <dbReference type="NCBI Taxonomy" id="742727"/>
    <lineage>
        <taxon>Bacteria</taxon>
        <taxon>Pseudomonadati</taxon>
        <taxon>Bacteroidota</taxon>
        <taxon>Bacteroidia</taxon>
        <taxon>Bacteroidales</taxon>
        <taxon>Bacteroidaceae</taxon>
        <taxon>Bacteroides</taxon>
    </lineage>
</organism>
<dbReference type="AlphaFoldDB" id="K9DTK2"/>
<dbReference type="CDD" id="cd03801">
    <property type="entry name" value="GT4_PimA-like"/>
    <property type="match status" value="1"/>
</dbReference>
<dbReference type="Proteomes" id="UP000009872">
    <property type="component" value="Unassembled WGS sequence"/>
</dbReference>
<dbReference type="OrthoDB" id="9790710at2"/>
<keyword evidence="2" id="KW-0808">Transferase</keyword>
<dbReference type="InterPro" id="IPR001296">
    <property type="entry name" value="Glyco_trans_1"/>
</dbReference>
<dbReference type="HOGENOM" id="CLU_519407_0_0_10"/>
<dbReference type="EMBL" id="ADLF01000023">
    <property type="protein sequence ID" value="EKU88234.1"/>
    <property type="molecule type" value="Genomic_DNA"/>
</dbReference>
<dbReference type="Gene3D" id="3.40.50.2000">
    <property type="entry name" value="Glycogen Phosphorylase B"/>
    <property type="match status" value="2"/>
</dbReference>
<dbReference type="Pfam" id="PF00534">
    <property type="entry name" value="Glycos_transf_1"/>
    <property type="match status" value="2"/>
</dbReference>
<evidence type="ECO:0000313" key="5">
    <source>
        <dbReference type="Proteomes" id="UP000009872"/>
    </source>
</evidence>
<comment type="caution">
    <text evidence="4">The sequence shown here is derived from an EMBL/GenBank/DDBJ whole genome shotgun (WGS) entry which is preliminary data.</text>
</comment>
<reference evidence="4 5" key="1">
    <citation type="submission" date="2012-09" db="EMBL/GenBank/DDBJ databases">
        <title>The Genome Sequence of Bacteroides oleiciplenus YIT 12058.</title>
        <authorList>
            <consortium name="The Broad Institute Genome Sequencing Platform"/>
            <person name="Earl A."/>
            <person name="Ward D."/>
            <person name="Feldgarden M."/>
            <person name="Gevers D."/>
            <person name="Morotomi M."/>
            <person name="Walker B."/>
            <person name="Young S.K."/>
            <person name="Zeng Q."/>
            <person name="Gargeya S."/>
            <person name="Fitzgerald M."/>
            <person name="Haas B."/>
            <person name="Abouelleil A."/>
            <person name="Alvarado L."/>
            <person name="Arachchi H.M."/>
            <person name="Berlin A.M."/>
            <person name="Chapman S.B."/>
            <person name="Goldberg J."/>
            <person name="Griggs A."/>
            <person name="Gujja S."/>
            <person name="Hansen M."/>
            <person name="Howarth C."/>
            <person name="Imamovic A."/>
            <person name="Larimer J."/>
            <person name="McCowen C."/>
            <person name="Montmayeur A."/>
            <person name="Murphy C."/>
            <person name="Neiman D."/>
            <person name="Pearson M."/>
            <person name="Priest M."/>
            <person name="Roberts A."/>
            <person name="Saif S."/>
            <person name="Shea T."/>
            <person name="Sisk P."/>
            <person name="Sykes S."/>
            <person name="Wortman J."/>
            <person name="Nusbaum C."/>
            <person name="Birren B."/>
        </authorList>
    </citation>
    <scope>NUCLEOTIDE SEQUENCE [LARGE SCALE GENOMIC DNA]</scope>
    <source>
        <strain evidence="4 5">YIT 12058</strain>
    </source>
</reference>
<evidence type="ECO:0000256" key="1">
    <source>
        <dbReference type="ARBA" id="ARBA00022676"/>
    </source>
</evidence>
<gene>
    <name evidence="4" type="ORF">HMPREF9447_04980</name>
</gene>
<dbReference type="PANTHER" id="PTHR12526:SF629">
    <property type="entry name" value="TEICHURONIC ACID BIOSYNTHESIS GLYCOSYLTRANSFERASE TUAH-RELATED"/>
    <property type="match status" value="1"/>
</dbReference>